<feature type="signal peptide" evidence="4">
    <location>
        <begin position="1"/>
        <end position="26"/>
    </location>
</feature>
<dbReference type="AlphaFoldDB" id="A0AAU9Z267"/>
<dbReference type="CDD" id="cd23572">
    <property type="entry name" value="TFP_LU_ECD_PINLYP_rpt2"/>
    <property type="match status" value="1"/>
</dbReference>
<keyword evidence="2" id="KW-0964">Secreted</keyword>
<evidence type="ECO:0000259" key="5">
    <source>
        <dbReference type="Pfam" id="PF00021"/>
    </source>
</evidence>
<dbReference type="GO" id="GO:0005576">
    <property type="term" value="C:extracellular region"/>
    <property type="evidence" value="ECO:0007669"/>
    <property type="project" value="UniProtKB-SubCell"/>
</dbReference>
<dbReference type="SUPFAM" id="SSF57302">
    <property type="entry name" value="Snake toxin-like"/>
    <property type="match status" value="2"/>
</dbReference>
<proteinExistence type="predicted"/>
<dbReference type="InterPro" id="IPR016054">
    <property type="entry name" value="LY6_UPA_recep-like"/>
</dbReference>
<dbReference type="InterPro" id="IPR050918">
    <property type="entry name" value="CNF-like_PLA2_Inhibitor"/>
</dbReference>
<evidence type="ECO:0000256" key="1">
    <source>
        <dbReference type="ARBA" id="ARBA00004613"/>
    </source>
</evidence>
<dbReference type="Proteomes" id="UP001152836">
    <property type="component" value="Unassembled WGS sequence"/>
</dbReference>
<sequence length="225" mass="24217">MAWSYSLKNLLTVFGVTILAVGSVECYQCTVQECQSTSCPGNTNVCTATNGCFNQIQKFDTPSLFTDHVFKQKGCTKESSSCSNHSFSATLGDQRRFTFENRCCKTDQCNKDDITSSPSSQANGVECPACYNEKSLSCSSVTTIKCTGKETKCIEFSGSTLAGLSSLLLYGKGCATENACNMQQNVLNGIQIKTSCTSPVSNNGNPTLKLMSSFPIVLLLLKVLL</sequence>
<evidence type="ECO:0000256" key="4">
    <source>
        <dbReference type="SAM" id="SignalP"/>
    </source>
</evidence>
<feature type="domain" description="UPAR/Ly6" evidence="5">
    <location>
        <begin position="23"/>
        <end position="111"/>
    </location>
</feature>
<evidence type="ECO:0000313" key="7">
    <source>
        <dbReference type="Proteomes" id="UP001152836"/>
    </source>
</evidence>
<name>A0AAU9Z267_PHORO</name>
<dbReference type="Gene3D" id="2.10.60.10">
    <property type="entry name" value="CD59"/>
    <property type="match status" value="1"/>
</dbReference>
<comment type="subcellular location">
    <subcellularLocation>
        <location evidence="1">Secreted</location>
    </subcellularLocation>
</comment>
<keyword evidence="7" id="KW-1185">Reference proteome</keyword>
<evidence type="ECO:0000313" key="6">
    <source>
        <dbReference type="EMBL" id="CAH6786297.1"/>
    </source>
</evidence>
<reference evidence="6" key="1">
    <citation type="submission" date="2022-06" db="EMBL/GenBank/DDBJ databases">
        <authorList>
            <person name="Andreotti S."/>
            <person name="Wyler E."/>
        </authorList>
    </citation>
    <scope>NUCLEOTIDE SEQUENCE</scope>
</reference>
<dbReference type="PANTHER" id="PTHR20914:SF6">
    <property type="entry name" value="EP1"/>
    <property type="match status" value="1"/>
</dbReference>
<dbReference type="InterPro" id="IPR045860">
    <property type="entry name" value="Snake_toxin-like_sf"/>
</dbReference>
<dbReference type="Pfam" id="PF00021">
    <property type="entry name" value="UPAR_LY6"/>
    <property type="match status" value="2"/>
</dbReference>
<comment type="caution">
    <text evidence="6">The sequence shown here is derived from an EMBL/GenBank/DDBJ whole genome shotgun (WGS) entry which is preliminary data.</text>
</comment>
<organism evidence="6 7">
    <name type="scientific">Phodopus roborovskii</name>
    <name type="common">Roborovski's desert hamster</name>
    <name type="synonym">Cricetulus roborovskii</name>
    <dbReference type="NCBI Taxonomy" id="109678"/>
    <lineage>
        <taxon>Eukaryota</taxon>
        <taxon>Metazoa</taxon>
        <taxon>Chordata</taxon>
        <taxon>Craniata</taxon>
        <taxon>Vertebrata</taxon>
        <taxon>Euteleostomi</taxon>
        <taxon>Mammalia</taxon>
        <taxon>Eutheria</taxon>
        <taxon>Euarchontoglires</taxon>
        <taxon>Glires</taxon>
        <taxon>Rodentia</taxon>
        <taxon>Myomorpha</taxon>
        <taxon>Muroidea</taxon>
        <taxon>Cricetidae</taxon>
        <taxon>Cricetinae</taxon>
        <taxon>Phodopus</taxon>
    </lineage>
</organism>
<keyword evidence="3 4" id="KW-0732">Signal</keyword>
<protein>
    <submittedName>
        <fullName evidence="6">LOC691352 protein</fullName>
    </submittedName>
</protein>
<evidence type="ECO:0000256" key="2">
    <source>
        <dbReference type="ARBA" id="ARBA00022525"/>
    </source>
</evidence>
<accession>A0AAU9Z267</accession>
<feature type="chain" id="PRO_5043347798" evidence="4">
    <location>
        <begin position="27"/>
        <end position="225"/>
    </location>
</feature>
<evidence type="ECO:0000256" key="3">
    <source>
        <dbReference type="ARBA" id="ARBA00022729"/>
    </source>
</evidence>
<dbReference type="EMBL" id="CALSGD010001391">
    <property type="protein sequence ID" value="CAH6786297.1"/>
    <property type="molecule type" value="Genomic_DNA"/>
</dbReference>
<gene>
    <name evidence="6" type="primary">LOC691352</name>
    <name evidence="6" type="ORF">PHOROB_LOCUS4393</name>
</gene>
<dbReference type="PANTHER" id="PTHR20914">
    <property type="entry name" value="LY6/PLAUR DOMAIN-CONTAINING PROTEIN 8"/>
    <property type="match status" value="1"/>
</dbReference>
<feature type="domain" description="UPAR/Ly6" evidence="5">
    <location>
        <begin position="124"/>
        <end position="197"/>
    </location>
</feature>